<name>A0ABV0TZX2_9TELE</name>
<gene>
    <name evidence="1" type="ORF">ILYODFUR_033456</name>
</gene>
<sequence length="99" mass="11013">MCVWGIAPQVDFRSSRQSDKQRCEAFCLCIVLPFTVCCSDVFMVPPRLCSVCVWECFSSEGRCTCCQSGRRPELMNETHGTSTFRTLKAATGRSSTARG</sequence>
<evidence type="ECO:0000313" key="1">
    <source>
        <dbReference type="EMBL" id="MEQ2238473.1"/>
    </source>
</evidence>
<evidence type="ECO:0008006" key="3">
    <source>
        <dbReference type="Google" id="ProtNLM"/>
    </source>
</evidence>
<evidence type="ECO:0000313" key="2">
    <source>
        <dbReference type="Proteomes" id="UP001482620"/>
    </source>
</evidence>
<protein>
    <recommendedName>
        <fullName evidence="3">Secreted protein</fullName>
    </recommendedName>
</protein>
<comment type="caution">
    <text evidence="1">The sequence shown here is derived from an EMBL/GenBank/DDBJ whole genome shotgun (WGS) entry which is preliminary data.</text>
</comment>
<organism evidence="1 2">
    <name type="scientific">Ilyodon furcidens</name>
    <name type="common">goldbreast splitfin</name>
    <dbReference type="NCBI Taxonomy" id="33524"/>
    <lineage>
        <taxon>Eukaryota</taxon>
        <taxon>Metazoa</taxon>
        <taxon>Chordata</taxon>
        <taxon>Craniata</taxon>
        <taxon>Vertebrata</taxon>
        <taxon>Euteleostomi</taxon>
        <taxon>Actinopterygii</taxon>
        <taxon>Neopterygii</taxon>
        <taxon>Teleostei</taxon>
        <taxon>Neoteleostei</taxon>
        <taxon>Acanthomorphata</taxon>
        <taxon>Ovalentaria</taxon>
        <taxon>Atherinomorphae</taxon>
        <taxon>Cyprinodontiformes</taxon>
        <taxon>Goodeidae</taxon>
        <taxon>Ilyodon</taxon>
    </lineage>
</organism>
<accession>A0ABV0TZX2</accession>
<proteinExistence type="predicted"/>
<keyword evidence="2" id="KW-1185">Reference proteome</keyword>
<reference evidence="1 2" key="1">
    <citation type="submission" date="2021-06" db="EMBL/GenBank/DDBJ databases">
        <authorList>
            <person name="Palmer J.M."/>
        </authorList>
    </citation>
    <scope>NUCLEOTIDE SEQUENCE [LARGE SCALE GENOMIC DNA]</scope>
    <source>
        <strain evidence="2">if_2019</strain>
        <tissue evidence="1">Muscle</tissue>
    </source>
</reference>
<dbReference type="EMBL" id="JAHRIQ010052041">
    <property type="protein sequence ID" value="MEQ2238473.1"/>
    <property type="molecule type" value="Genomic_DNA"/>
</dbReference>
<dbReference type="Proteomes" id="UP001482620">
    <property type="component" value="Unassembled WGS sequence"/>
</dbReference>